<dbReference type="PANTHER" id="PTHR30337">
    <property type="entry name" value="COMPONENT OF ATP-DEPENDENT DSDNA EXONUCLEASE"/>
    <property type="match status" value="1"/>
</dbReference>
<keyword evidence="1" id="KW-0378">Hydrolase</keyword>
<protein>
    <submittedName>
        <fullName evidence="1">Putative recombination endonuclease subunit D12</fullName>
    </submittedName>
</protein>
<evidence type="ECO:0000313" key="1">
    <source>
        <dbReference type="EMBL" id="AFQ22280.1"/>
    </source>
</evidence>
<dbReference type="InterPro" id="IPR029052">
    <property type="entry name" value="Metallo-depent_PP-like"/>
</dbReference>
<keyword evidence="1" id="KW-0540">Nuclease</keyword>
<gene>
    <name evidence="1" type="ORF">My1_121</name>
</gene>
<name>J9QGS1_9CAUD</name>
<dbReference type="SUPFAM" id="SSF56300">
    <property type="entry name" value="Metallo-dependent phosphatases"/>
    <property type="match status" value="1"/>
</dbReference>
<dbReference type="GeneID" id="13826823"/>
<dbReference type="GO" id="GO:0004519">
    <property type="term" value="F:endonuclease activity"/>
    <property type="evidence" value="ECO:0007669"/>
    <property type="project" value="UniProtKB-KW"/>
</dbReference>
<dbReference type="PANTHER" id="PTHR30337:SF0">
    <property type="entry name" value="NUCLEASE SBCCD SUBUNIT D"/>
    <property type="match status" value="1"/>
</dbReference>
<reference evidence="1 2" key="1">
    <citation type="journal article" date="2012" name="J. Virol.">
        <title>Complete Genome Sequence of Pectobacterium carotovorum subsp. carotovorum Bacteriophage My1.</title>
        <authorList>
            <person name="Lee D.H."/>
            <person name="Lee J.H."/>
            <person name="Shin H."/>
            <person name="Ji S."/>
            <person name="Roh E."/>
            <person name="Jung K."/>
            <person name="Ryu S."/>
            <person name="Choi J."/>
            <person name="Heu S."/>
        </authorList>
    </citation>
    <scope>NUCLEOTIDE SEQUENCE [LARGE SCALE GENOMIC DNA]</scope>
</reference>
<dbReference type="KEGG" id="vg:13826823"/>
<accession>J9QGS1</accession>
<dbReference type="Proteomes" id="UP000006280">
    <property type="component" value="Segment"/>
</dbReference>
<sequence length="329" mass="37528">MRILFSADHHIKLKAKNVPVDWQINRFILLGERLSSIFVDKKCDLHIIGGDLLDVATPSSAEVGLMHHFLKLLDHTGLIYSGNHEALNKKESCLYNLAEVIYESTGHNWSVVRSPYRSKEFDIIDFIELHKKEWVPAQSELCFTHVRGTIEPHVSPEIDLMRFVEHGYARVIAGDLHSVSNTQLIMDGVGLMYPGSPMTTSFHRERPTYTNGCYIIDTDTKEVEWVDLGDLPQLIRKTVKSKDEMVKTEYDHTIYEIEGDILDLKGLNVDSELFDKKINNNITSEAKLNLEGLSITEEAALYLEKIQNLDSDKISRVVGRIQKYVKDSN</sequence>
<organism evidence="1 2">
    <name type="scientific">Pectobacterium phage My1</name>
    <dbReference type="NCBI Taxonomy" id="1204539"/>
    <lineage>
        <taxon>Viruses</taxon>
        <taxon>Duplodnaviria</taxon>
        <taxon>Heunggongvirae</taxon>
        <taxon>Uroviricota</taxon>
        <taxon>Caudoviricetes</taxon>
        <taxon>Demerecviridae</taxon>
        <taxon>Mccorquodalevirinae</taxon>
        <taxon>Myunavirus</taxon>
        <taxon>Myunavirus My1</taxon>
    </lineage>
</organism>
<dbReference type="Gene3D" id="3.60.21.10">
    <property type="match status" value="1"/>
</dbReference>
<dbReference type="EMBL" id="JX195166">
    <property type="protein sequence ID" value="AFQ22280.1"/>
    <property type="molecule type" value="Genomic_DNA"/>
</dbReference>
<proteinExistence type="predicted"/>
<evidence type="ECO:0000313" key="2">
    <source>
        <dbReference type="Proteomes" id="UP000006280"/>
    </source>
</evidence>
<dbReference type="RefSeq" id="YP_006906373.1">
    <property type="nucleotide sequence ID" value="NC_018837.1"/>
</dbReference>
<keyword evidence="1" id="KW-0255">Endonuclease</keyword>
<dbReference type="OrthoDB" id="4082at10239"/>
<keyword evidence="2" id="KW-1185">Reference proteome</keyword>
<dbReference type="InterPro" id="IPR050535">
    <property type="entry name" value="DNA_Repair-Maintenance_Comp"/>
</dbReference>